<accession>A0ABP0IE90</accession>
<proteinExistence type="predicted"/>
<dbReference type="EMBL" id="CAXAMN010009890">
    <property type="protein sequence ID" value="CAK9030047.1"/>
    <property type="molecule type" value="Genomic_DNA"/>
</dbReference>
<evidence type="ECO:0000313" key="4">
    <source>
        <dbReference type="Proteomes" id="UP001642484"/>
    </source>
</evidence>
<dbReference type="Proteomes" id="UP001642484">
    <property type="component" value="Unassembled WGS sequence"/>
</dbReference>
<evidence type="ECO:0000256" key="1">
    <source>
        <dbReference type="SAM" id="MobiDB-lite"/>
    </source>
</evidence>
<reference evidence="2 4" key="1">
    <citation type="submission" date="2024-02" db="EMBL/GenBank/DDBJ databases">
        <authorList>
            <person name="Chen Y."/>
            <person name="Shah S."/>
            <person name="Dougan E. K."/>
            <person name="Thang M."/>
            <person name="Chan C."/>
        </authorList>
    </citation>
    <scope>NUCLEOTIDE SEQUENCE [LARGE SCALE GENOMIC DNA]</scope>
</reference>
<organism evidence="2 4">
    <name type="scientific">Durusdinium trenchii</name>
    <dbReference type="NCBI Taxonomy" id="1381693"/>
    <lineage>
        <taxon>Eukaryota</taxon>
        <taxon>Sar</taxon>
        <taxon>Alveolata</taxon>
        <taxon>Dinophyceae</taxon>
        <taxon>Suessiales</taxon>
        <taxon>Symbiodiniaceae</taxon>
        <taxon>Durusdinium</taxon>
    </lineage>
</organism>
<name>A0ABP0IE90_9DINO</name>
<feature type="compositionally biased region" description="Polar residues" evidence="1">
    <location>
        <begin position="50"/>
        <end position="63"/>
    </location>
</feature>
<dbReference type="EMBL" id="CAXAMN010002447">
    <property type="protein sequence ID" value="CAK8999695.1"/>
    <property type="molecule type" value="Genomic_DNA"/>
</dbReference>
<feature type="region of interest" description="Disordered" evidence="1">
    <location>
        <begin position="177"/>
        <end position="199"/>
    </location>
</feature>
<feature type="region of interest" description="Disordered" evidence="1">
    <location>
        <begin position="50"/>
        <end position="108"/>
    </location>
</feature>
<evidence type="ECO:0000313" key="2">
    <source>
        <dbReference type="EMBL" id="CAK8999695.1"/>
    </source>
</evidence>
<sequence>MDFELLSQTCASGKATKLLRGNTPECPCAQNADAARVSVRLASAALVETQARQSPQATWTAAVSSPMPELKVPPEVPQPRLGPPPPPPPPAIPSLPPVPNVDPEDIPLQSMEGPNLQSWYTVPPSVAELANQTRAPSMTMNGMASMPAPPSVTKLMPRLLPAPKEAEEMLHLAKKASGFSQTREVASTGRYRLSDCPCK</sequence>
<evidence type="ECO:0000313" key="3">
    <source>
        <dbReference type="EMBL" id="CAK9030047.1"/>
    </source>
</evidence>
<keyword evidence="4" id="KW-1185">Reference proteome</keyword>
<feature type="compositionally biased region" description="Pro residues" evidence="1">
    <location>
        <begin position="74"/>
        <end position="100"/>
    </location>
</feature>
<comment type="caution">
    <text evidence="2">The sequence shown here is derived from an EMBL/GenBank/DDBJ whole genome shotgun (WGS) entry which is preliminary data.</text>
</comment>
<gene>
    <name evidence="3" type="ORF">CCMP2556_LOCUS17721</name>
    <name evidence="2" type="ORF">CCMP2556_LOCUS5759</name>
</gene>
<protein>
    <submittedName>
        <fullName evidence="2">Uncharacterized protein</fullName>
    </submittedName>
</protein>